<proteinExistence type="predicted"/>
<gene>
    <name evidence="1" type="ORF">GCM10020366_04120</name>
</gene>
<accession>A0ABP6RGR8</accession>
<comment type="caution">
    <text evidence="1">The sequence shown here is derived from an EMBL/GenBank/DDBJ whole genome shotgun (WGS) entry which is preliminary data.</text>
</comment>
<sequence>MTALRWAHQVQDEFSDGVLVADLGGASPTGPASPFDVLGAFLRDLGVTAVGALTTERERANLFHTLTAHRELLLVLDDAATSRQSKPCCRPRRGAAWWSPPGTRWTCWASRASSTFPWSPST</sequence>
<dbReference type="InterPro" id="IPR027417">
    <property type="entry name" value="P-loop_NTPase"/>
</dbReference>
<dbReference type="Gene3D" id="3.40.50.300">
    <property type="entry name" value="P-loop containing nucleotide triphosphate hydrolases"/>
    <property type="match status" value="1"/>
</dbReference>
<protein>
    <submittedName>
        <fullName evidence="1">Uncharacterized protein</fullName>
    </submittedName>
</protein>
<reference evidence="2" key="1">
    <citation type="journal article" date="2019" name="Int. J. Syst. Evol. Microbiol.">
        <title>The Global Catalogue of Microorganisms (GCM) 10K type strain sequencing project: providing services to taxonomists for standard genome sequencing and annotation.</title>
        <authorList>
            <consortium name="The Broad Institute Genomics Platform"/>
            <consortium name="The Broad Institute Genome Sequencing Center for Infectious Disease"/>
            <person name="Wu L."/>
            <person name="Ma J."/>
        </authorList>
    </citation>
    <scope>NUCLEOTIDE SEQUENCE [LARGE SCALE GENOMIC DNA]</scope>
    <source>
        <strain evidence="2">JCM 9687</strain>
    </source>
</reference>
<evidence type="ECO:0000313" key="1">
    <source>
        <dbReference type="EMBL" id="GAA3352870.1"/>
    </source>
</evidence>
<keyword evidence="2" id="KW-1185">Reference proteome</keyword>
<name>A0ABP6RGR8_9PSEU</name>
<evidence type="ECO:0000313" key="2">
    <source>
        <dbReference type="Proteomes" id="UP001500483"/>
    </source>
</evidence>
<dbReference type="RefSeq" id="WP_344923859.1">
    <property type="nucleotide sequence ID" value="NZ_BAAAYK010000008.1"/>
</dbReference>
<organism evidence="1 2">
    <name type="scientific">Saccharopolyspora gregorii</name>
    <dbReference type="NCBI Taxonomy" id="33914"/>
    <lineage>
        <taxon>Bacteria</taxon>
        <taxon>Bacillati</taxon>
        <taxon>Actinomycetota</taxon>
        <taxon>Actinomycetes</taxon>
        <taxon>Pseudonocardiales</taxon>
        <taxon>Pseudonocardiaceae</taxon>
        <taxon>Saccharopolyspora</taxon>
    </lineage>
</organism>
<dbReference type="Proteomes" id="UP001500483">
    <property type="component" value="Unassembled WGS sequence"/>
</dbReference>
<dbReference type="EMBL" id="BAAAYK010000008">
    <property type="protein sequence ID" value="GAA3352870.1"/>
    <property type="molecule type" value="Genomic_DNA"/>
</dbReference>